<evidence type="ECO:0000313" key="2">
    <source>
        <dbReference type="EMBL" id="KAJ2849164.1"/>
    </source>
</evidence>
<dbReference type="OrthoDB" id="5548529at2759"/>
<dbReference type="AlphaFoldDB" id="A0A9W8LZJ5"/>
<comment type="caution">
    <text evidence="2">The sequence shown here is derived from an EMBL/GenBank/DDBJ whole genome shotgun (WGS) entry which is preliminary data.</text>
</comment>
<protein>
    <submittedName>
        <fullName evidence="2">Uncharacterized protein</fullName>
    </submittedName>
</protein>
<keyword evidence="3" id="KW-1185">Reference proteome</keyword>
<feature type="region of interest" description="Disordered" evidence="1">
    <location>
        <begin position="60"/>
        <end position="88"/>
    </location>
</feature>
<feature type="compositionally biased region" description="Polar residues" evidence="1">
    <location>
        <begin position="78"/>
        <end position="88"/>
    </location>
</feature>
<proteinExistence type="predicted"/>
<evidence type="ECO:0000313" key="3">
    <source>
        <dbReference type="Proteomes" id="UP001139887"/>
    </source>
</evidence>
<gene>
    <name evidence="2" type="ORF">IWW36_002817</name>
</gene>
<dbReference type="EMBL" id="JANBUW010000100">
    <property type="protein sequence ID" value="KAJ2849164.1"/>
    <property type="molecule type" value="Genomic_DNA"/>
</dbReference>
<dbReference type="Proteomes" id="UP001139887">
    <property type="component" value="Unassembled WGS sequence"/>
</dbReference>
<organism evidence="2 3">
    <name type="scientific">Coemansia brasiliensis</name>
    <dbReference type="NCBI Taxonomy" id="2650707"/>
    <lineage>
        <taxon>Eukaryota</taxon>
        <taxon>Fungi</taxon>
        <taxon>Fungi incertae sedis</taxon>
        <taxon>Zoopagomycota</taxon>
        <taxon>Kickxellomycotina</taxon>
        <taxon>Kickxellomycetes</taxon>
        <taxon>Kickxellales</taxon>
        <taxon>Kickxellaceae</taxon>
        <taxon>Coemansia</taxon>
    </lineage>
</organism>
<reference evidence="2" key="1">
    <citation type="submission" date="2022-07" db="EMBL/GenBank/DDBJ databases">
        <title>Phylogenomic reconstructions and comparative analyses of Kickxellomycotina fungi.</title>
        <authorList>
            <person name="Reynolds N.K."/>
            <person name="Stajich J.E."/>
            <person name="Barry K."/>
            <person name="Grigoriev I.V."/>
            <person name="Crous P."/>
            <person name="Smith M.E."/>
        </authorList>
    </citation>
    <scope>NUCLEOTIDE SEQUENCE</scope>
    <source>
        <strain evidence="2">NRRL 1566</strain>
    </source>
</reference>
<name>A0A9W8LZJ5_9FUNG</name>
<evidence type="ECO:0000256" key="1">
    <source>
        <dbReference type="SAM" id="MobiDB-lite"/>
    </source>
</evidence>
<sequence>MAFAAGAAVTLPTIGALSTIAYYAQHPDDGTSKQRRRSSFLSTDSHREFIVDDDPSEFSSFSSTPALGQRMTRRKSAPMSSLPWSNDVQPDHNLLVDPHLQVWRDRYKWGRNYGMNFAHNEK</sequence>
<accession>A0A9W8LZJ5</accession>